<proteinExistence type="predicted"/>
<accession>A0ABS6B8C3</accession>
<dbReference type="EMBL" id="JAHKNI010000015">
    <property type="protein sequence ID" value="MBU3066560.1"/>
    <property type="molecule type" value="Genomic_DNA"/>
</dbReference>
<keyword evidence="2" id="KW-0472">Membrane</keyword>
<evidence type="ECO:0000313" key="3">
    <source>
        <dbReference type="EMBL" id="MBU3066560.1"/>
    </source>
</evidence>
<feature type="transmembrane region" description="Helical" evidence="2">
    <location>
        <begin position="185"/>
        <end position="205"/>
    </location>
</feature>
<name>A0ABS6B8C3_9NOCA</name>
<dbReference type="InterPro" id="IPR005625">
    <property type="entry name" value="PepSY-ass_TM"/>
</dbReference>
<dbReference type="Proteomes" id="UP000733379">
    <property type="component" value="Unassembled WGS sequence"/>
</dbReference>
<keyword evidence="2" id="KW-1133">Transmembrane helix</keyword>
<feature type="transmembrane region" description="Helical" evidence="2">
    <location>
        <begin position="406"/>
        <end position="424"/>
    </location>
</feature>
<comment type="caution">
    <text evidence="3">The sequence shown here is derived from an EMBL/GenBank/DDBJ whole genome shotgun (WGS) entry which is preliminary data.</text>
</comment>
<dbReference type="PANTHER" id="PTHR34219:SF1">
    <property type="entry name" value="PEPSY DOMAIN-CONTAINING PROTEIN"/>
    <property type="match status" value="1"/>
</dbReference>
<dbReference type="PANTHER" id="PTHR34219">
    <property type="entry name" value="IRON-REGULATED INNER MEMBRANE PROTEIN-RELATED"/>
    <property type="match status" value="1"/>
</dbReference>
<feature type="transmembrane region" description="Helical" evidence="2">
    <location>
        <begin position="7"/>
        <end position="28"/>
    </location>
</feature>
<evidence type="ECO:0000256" key="1">
    <source>
        <dbReference type="SAM" id="MobiDB-lite"/>
    </source>
</evidence>
<evidence type="ECO:0000256" key="2">
    <source>
        <dbReference type="SAM" id="Phobius"/>
    </source>
</evidence>
<dbReference type="Pfam" id="PF03929">
    <property type="entry name" value="PepSY_TM"/>
    <property type="match status" value="1"/>
</dbReference>
<sequence length="454" mass="48700">MRLHFYAGVFVAPFILIAALTGALYAIAPTLEQVVNHSLLHVNSTGTVRPLSDQVAAGVATEPKLALAAVDPAQRAGDTTRVLFTDPSLGESEQRAVFVDPVTARPVGTTVVYGSSGSLPLRTWIDQLHRNLHLGQAGRLYSEAAASWLWVVALAGVAVWVSRARRAPGIARRLLWPDRHRTGRLRTMNWHATVGMWLLLPLLFLSATGMTWSTYAGAHVDTVRAALSWTTPTAHTALTASAARQAGSAMPGMDMPAPGSNAPRHGNPDPRTRAAEVDRVFAVARAHAVDGAVEITVPATDDTAYAVKQRRISGQLAQDSIAIDGRTGGVVDTVRFADWPLMAKLANWGIQLHMGMMFGLANQVLLLVTMLALVTVIGRGYLMWWRRRPSRAGRFAVGAAPRRGTLRRLPMPALALLTAVTVLVGWFAPVLGVSLLGFLAVDVALGFARRRAAA</sequence>
<feature type="transmembrane region" description="Helical" evidence="2">
    <location>
        <begin position="364"/>
        <end position="385"/>
    </location>
</feature>
<reference evidence="3 4" key="1">
    <citation type="submission" date="2021-06" db="EMBL/GenBank/DDBJ databases">
        <title>Actinomycetes sequencing.</title>
        <authorList>
            <person name="Shan Q."/>
        </authorList>
    </citation>
    <scope>NUCLEOTIDE SEQUENCE [LARGE SCALE GENOMIC DNA]</scope>
    <source>
        <strain evidence="3 4">NEAU-G5</strain>
    </source>
</reference>
<gene>
    <name evidence="3" type="ORF">KO481_34210</name>
</gene>
<feature type="transmembrane region" description="Helical" evidence="2">
    <location>
        <begin position="145"/>
        <end position="164"/>
    </location>
</feature>
<keyword evidence="2" id="KW-0812">Transmembrane</keyword>
<organism evidence="3 4">
    <name type="scientific">Nocardia albiluteola</name>
    <dbReference type="NCBI Taxonomy" id="2842303"/>
    <lineage>
        <taxon>Bacteria</taxon>
        <taxon>Bacillati</taxon>
        <taxon>Actinomycetota</taxon>
        <taxon>Actinomycetes</taxon>
        <taxon>Mycobacteriales</taxon>
        <taxon>Nocardiaceae</taxon>
        <taxon>Nocardia</taxon>
    </lineage>
</organism>
<evidence type="ECO:0000313" key="4">
    <source>
        <dbReference type="Proteomes" id="UP000733379"/>
    </source>
</evidence>
<keyword evidence="4" id="KW-1185">Reference proteome</keyword>
<protein>
    <submittedName>
        <fullName evidence="3">PepSY domain-containing protein</fullName>
    </submittedName>
</protein>
<feature type="region of interest" description="Disordered" evidence="1">
    <location>
        <begin position="243"/>
        <end position="272"/>
    </location>
</feature>